<feature type="domain" description="Peptidoglycan binding-like" evidence="2">
    <location>
        <begin position="130"/>
        <end position="184"/>
    </location>
</feature>
<dbReference type="EMBL" id="BSNS01000011">
    <property type="protein sequence ID" value="GLQ55032.1"/>
    <property type="molecule type" value="Genomic_DNA"/>
</dbReference>
<dbReference type="InterPro" id="IPR002477">
    <property type="entry name" value="Peptidoglycan-bd-like"/>
</dbReference>
<proteinExistence type="predicted"/>
<feature type="compositionally biased region" description="Low complexity" evidence="1">
    <location>
        <begin position="286"/>
        <end position="355"/>
    </location>
</feature>
<organism evidence="3 4">
    <name type="scientific">Devosia nitrariae</name>
    <dbReference type="NCBI Taxonomy" id="2071872"/>
    <lineage>
        <taxon>Bacteria</taxon>
        <taxon>Pseudomonadati</taxon>
        <taxon>Pseudomonadota</taxon>
        <taxon>Alphaproteobacteria</taxon>
        <taxon>Hyphomicrobiales</taxon>
        <taxon>Devosiaceae</taxon>
        <taxon>Devosia</taxon>
    </lineage>
</organism>
<evidence type="ECO:0000313" key="3">
    <source>
        <dbReference type="EMBL" id="GLQ55032.1"/>
    </source>
</evidence>
<feature type="compositionally biased region" description="Pro residues" evidence="1">
    <location>
        <begin position="275"/>
        <end position="285"/>
    </location>
</feature>
<protein>
    <recommendedName>
        <fullName evidence="2">Peptidoglycan binding-like domain-containing protein</fullName>
    </recommendedName>
</protein>
<dbReference type="InterPro" id="IPR036365">
    <property type="entry name" value="PGBD-like_sf"/>
</dbReference>
<sequence>MTASTLSHLPMAAGSALLAGLGRAGLWAVARYMRAPLANTGMLALATMTAMAGTNALYNQTAIHPAPLFAPGPVAPVPAERPEDLARVADPQPQTVSAPAADPAPLVQPVTSETTGSVVPTVPDAPVGNKDVFAVQKKLFEMKLFEGEIDGYYGPMTARAIRAFEERHGLTPQGALTPAVIEAILGADATGVLRAPAAQPVAAAPAAVRAADPIQTAAAAPIATPTPAPAPLSAGDQADVLIGPVASDNPIDAVVASATETIDSLIAAVGDRQTPAPPAQRPVPALPLLASPSSNTGAQAMPAPIAPAQTPATIPARESRAASATAEPSRQIVANASPQATRPAATSAAPPAAATNRELVSQVQRGLASLGFLHGAIDGEADEATARAIRNFEVYHNYKVTGQVSPALVDMLLAAGASI</sequence>
<evidence type="ECO:0000259" key="2">
    <source>
        <dbReference type="Pfam" id="PF01471"/>
    </source>
</evidence>
<dbReference type="RefSeq" id="WP_284340472.1">
    <property type="nucleotide sequence ID" value="NZ_BSNS01000011.1"/>
</dbReference>
<feature type="region of interest" description="Disordered" evidence="1">
    <location>
        <begin position="272"/>
        <end position="356"/>
    </location>
</feature>
<evidence type="ECO:0000313" key="4">
    <source>
        <dbReference type="Proteomes" id="UP001156691"/>
    </source>
</evidence>
<dbReference type="Gene3D" id="1.10.101.10">
    <property type="entry name" value="PGBD-like superfamily/PGBD"/>
    <property type="match status" value="2"/>
</dbReference>
<feature type="domain" description="Peptidoglycan binding-like" evidence="2">
    <location>
        <begin position="357"/>
        <end position="412"/>
    </location>
</feature>
<dbReference type="InterPro" id="IPR036366">
    <property type="entry name" value="PGBDSf"/>
</dbReference>
<name>A0ABQ5W4X4_9HYPH</name>
<dbReference type="Proteomes" id="UP001156691">
    <property type="component" value="Unassembled WGS sequence"/>
</dbReference>
<evidence type="ECO:0000256" key="1">
    <source>
        <dbReference type="SAM" id="MobiDB-lite"/>
    </source>
</evidence>
<keyword evidence="4" id="KW-1185">Reference proteome</keyword>
<reference evidence="4" key="1">
    <citation type="journal article" date="2019" name="Int. J. Syst. Evol. Microbiol.">
        <title>The Global Catalogue of Microorganisms (GCM) 10K type strain sequencing project: providing services to taxonomists for standard genome sequencing and annotation.</title>
        <authorList>
            <consortium name="The Broad Institute Genomics Platform"/>
            <consortium name="The Broad Institute Genome Sequencing Center for Infectious Disease"/>
            <person name="Wu L."/>
            <person name="Ma J."/>
        </authorList>
    </citation>
    <scope>NUCLEOTIDE SEQUENCE [LARGE SCALE GENOMIC DNA]</scope>
    <source>
        <strain evidence="4">NBRC 112416</strain>
    </source>
</reference>
<accession>A0ABQ5W4X4</accession>
<dbReference type="Pfam" id="PF01471">
    <property type="entry name" value="PG_binding_1"/>
    <property type="match status" value="2"/>
</dbReference>
<gene>
    <name evidence="3" type="ORF">GCM10010862_22910</name>
</gene>
<dbReference type="SUPFAM" id="SSF47090">
    <property type="entry name" value="PGBD-like"/>
    <property type="match status" value="2"/>
</dbReference>
<comment type="caution">
    <text evidence="3">The sequence shown here is derived from an EMBL/GenBank/DDBJ whole genome shotgun (WGS) entry which is preliminary data.</text>
</comment>